<sequence length="317" mass="37174">MGNFPSTSSNVPFFWPKFEFLLILFGVIISIPCYLFVFYHLLTERNRRKSVHNHAMIILLFYNFLIVTVDLTMTLDFNRLGYVQLFTPAICLIWQFIDHGIWYGAVSVMFWTSFERHILIFHPNLVATTRKRLFIHYIPLAFFSLYTPMLFFYLIFLHSCGLTYVSTKIRCGSICLYIDAPNWLQQYDSYIDYVLSVLLIGICSITLLFRYIRQKQRMQQAVTWRRCRKMTLQLVLVSAVYNICDLPAIIVFIIQSSGYPTFASNIWSPFLTRLTLIPSIIVPFAVLLALPELKRKLLALCIWKRNQRIIVPGITIN</sequence>
<feature type="transmembrane region" description="Helical" evidence="8">
    <location>
        <begin position="133"/>
        <end position="156"/>
    </location>
</feature>
<feature type="transmembrane region" description="Helical" evidence="8">
    <location>
        <begin position="232"/>
        <end position="254"/>
    </location>
</feature>
<protein>
    <recommendedName>
        <fullName evidence="9">G-protein coupled receptors family 1 profile domain-containing protein</fullName>
    </recommendedName>
</protein>
<evidence type="ECO:0000256" key="2">
    <source>
        <dbReference type="ARBA" id="ARBA00022692"/>
    </source>
</evidence>
<evidence type="ECO:0000256" key="5">
    <source>
        <dbReference type="ARBA" id="ARBA00023136"/>
    </source>
</evidence>
<feature type="transmembrane region" description="Helical" evidence="8">
    <location>
        <begin position="20"/>
        <end position="42"/>
    </location>
</feature>
<dbReference type="SUPFAM" id="SSF81321">
    <property type="entry name" value="Family A G protein-coupled receptor-like"/>
    <property type="match status" value="1"/>
</dbReference>
<dbReference type="InterPro" id="IPR017452">
    <property type="entry name" value="GPCR_Rhodpsn_7TM"/>
</dbReference>
<dbReference type="Gene3D" id="1.20.1070.10">
    <property type="entry name" value="Rhodopsin 7-helix transmembrane proteins"/>
    <property type="match status" value="1"/>
</dbReference>
<keyword evidence="6" id="KW-0675">Receptor</keyword>
<keyword evidence="5 8" id="KW-0472">Membrane</keyword>
<keyword evidence="4" id="KW-0297">G-protein coupled receptor</keyword>
<feature type="domain" description="G-protein coupled receptors family 1 profile" evidence="9">
    <location>
        <begin position="33"/>
        <end position="286"/>
    </location>
</feature>
<gene>
    <name evidence="10" type="ORF">JYZ213_LOCUS17122</name>
</gene>
<evidence type="ECO:0000256" key="7">
    <source>
        <dbReference type="ARBA" id="ARBA00023224"/>
    </source>
</evidence>
<evidence type="ECO:0000259" key="9">
    <source>
        <dbReference type="PROSITE" id="PS50262"/>
    </source>
</evidence>
<evidence type="ECO:0000313" key="10">
    <source>
        <dbReference type="EMBL" id="CAF1022066.1"/>
    </source>
</evidence>
<dbReference type="InterPro" id="IPR000276">
    <property type="entry name" value="GPCR_Rhodpsn"/>
</dbReference>
<feature type="transmembrane region" description="Helical" evidence="8">
    <location>
        <begin position="54"/>
        <end position="73"/>
    </location>
</feature>
<dbReference type="PANTHER" id="PTHR24238:SF26">
    <property type="entry name" value="G-PROTEIN COUPLED RECEPTORS FAMILY 1 PROFILE DOMAIN-CONTAINING PROTEIN"/>
    <property type="match status" value="1"/>
</dbReference>
<evidence type="ECO:0000256" key="8">
    <source>
        <dbReference type="SAM" id="Phobius"/>
    </source>
</evidence>
<feature type="transmembrane region" description="Helical" evidence="8">
    <location>
        <begin position="85"/>
        <end position="112"/>
    </location>
</feature>
<dbReference type="Pfam" id="PF00001">
    <property type="entry name" value="7tm_1"/>
    <property type="match status" value="1"/>
</dbReference>
<keyword evidence="3 8" id="KW-1133">Transmembrane helix</keyword>
<dbReference type="PROSITE" id="PS00237">
    <property type="entry name" value="G_PROTEIN_RECEP_F1_1"/>
    <property type="match status" value="1"/>
</dbReference>
<dbReference type="PANTHER" id="PTHR24238">
    <property type="entry name" value="G-PROTEIN COUPLED RECEPTOR"/>
    <property type="match status" value="1"/>
</dbReference>
<feature type="transmembrane region" description="Helical" evidence="8">
    <location>
        <begin position="190"/>
        <end position="212"/>
    </location>
</feature>
<evidence type="ECO:0000256" key="1">
    <source>
        <dbReference type="ARBA" id="ARBA00004141"/>
    </source>
</evidence>
<dbReference type="GO" id="GO:0008188">
    <property type="term" value="F:neuropeptide receptor activity"/>
    <property type="evidence" value="ECO:0007669"/>
    <property type="project" value="TreeGrafter"/>
</dbReference>
<feature type="transmembrane region" description="Helical" evidence="8">
    <location>
        <begin position="266"/>
        <end position="290"/>
    </location>
</feature>
<dbReference type="EMBL" id="CAJNOG010000158">
    <property type="protein sequence ID" value="CAF1022066.1"/>
    <property type="molecule type" value="Genomic_DNA"/>
</dbReference>
<keyword evidence="7" id="KW-0807">Transducer</keyword>
<keyword evidence="2 8" id="KW-0812">Transmembrane</keyword>
<comment type="caution">
    <text evidence="10">The sequence shown here is derived from an EMBL/GenBank/DDBJ whole genome shotgun (WGS) entry which is preliminary data.</text>
</comment>
<dbReference type="GO" id="GO:0005886">
    <property type="term" value="C:plasma membrane"/>
    <property type="evidence" value="ECO:0007669"/>
    <property type="project" value="TreeGrafter"/>
</dbReference>
<proteinExistence type="predicted"/>
<dbReference type="AlphaFoldDB" id="A0A814IB50"/>
<accession>A0A814IB50</accession>
<organism evidence="10 11">
    <name type="scientific">Adineta steineri</name>
    <dbReference type="NCBI Taxonomy" id="433720"/>
    <lineage>
        <taxon>Eukaryota</taxon>
        <taxon>Metazoa</taxon>
        <taxon>Spiralia</taxon>
        <taxon>Gnathifera</taxon>
        <taxon>Rotifera</taxon>
        <taxon>Eurotatoria</taxon>
        <taxon>Bdelloidea</taxon>
        <taxon>Adinetida</taxon>
        <taxon>Adinetidae</taxon>
        <taxon>Adineta</taxon>
    </lineage>
</organism>
<evidence type="ECO:0000256" key="6">
    <source>
        <dbReference type="ARBA" id="ARBA00023170"/>
    </source>
</evidence>
<reference evidence="10" key="1">
    <citation type="submission" date="2021-02" db="EMBL/GenBank/DDBJ databases">
        <authorList>
            <person name="Nowell W R."/>
        </authorList>
    </citation>
    <scope>NUCLEOTIDE SEQUENCE</scope>
</reference>
<evidence type="ECO:0000313" key="11">
    <source>
        <dbReference type="Proteomes" id="UP000663845"/>
    </source>
</evidence>
<dbReference type="Proteomes" id="UP000663845">
    <property type="component" value="Unassembled WGS sequence"/>
</dbReference>
<name>A0A814IB50_9BILA</name>
<dbReference type="PROSITE" id="PS50262">
    <property type="entry name" value="G_PROTEIN_RECEP_F1_2"/>
    <property type="match status" value="1"/>
</dbReference>
<evidence type="ECO:0000256" key="4">
    <source>
        <dbReference type="ARBA" id="ARBA00023040"/>
    </source>
</evidence>
<comment type="subcellular location">
    <subcellularLocation>
        <location evidence="1">Membrane</location>
        <topology evidence="1">Multi-pass membrane protein</topology>
    </subcellularLocation>
</comment>
<evidence type="ECO:0000256" key="3">
    <source>
        <dbReference type="ARBA" id="ARBA00022989"/>
    </source>
</evidence>